<accession>A0AB39JDA4</accession>
<protein>
    <submittedName>
        <fullName evidence="1">Uncharacterized protein</fullName>
    </submittedName>
</protein>
<dbReference type="EMBL" id="CP158487">
    <property type="protein sequence ID" value="XDN89696.1"/>
    <property type="molecule type" value="Genomic_DNA"/>
</dbReference>
<sequence length="75" mass="8477">MMNTPELSANTNESNHTPIEDLYGQLIDLSPKIVTMFTPSNRGEEERFLSGETRNPQFVYGKLNAADFDEAIEKI</sequence>
<proteinExistence type="predicted"/>
<evidence type="ECO:0000313" key="1">
    <source>
        <dbReference type="EMBL" id="XDN89696.1"/>
    </source>
</evidence>
<name>A0AB39JDA4_9BACT</name>
<dbReference type="RefSeq" id="WP_369000269.1">
    <property type="nucleotide sequence ID" value="NZ_CP158487.1"/>
</dbReference>
<organism evidence="1">
    <name type="scientific">Candidatus Nanosynbacter sp. TM7-074</name>
    <dbReference type="NCBI Taxonomy" id="3158573"/>
    <lineage>
        <taxon>Bacteria</taxon>
        <taxon>Candidatus Saccharimonadota</taxon>
        <taxon>Candidatus Saccharimonadia</taxon>
        <taxon>Candidatus Nanosynbacterales</taxon>
        <taxon>Candidatus Nanosynbacteraceae</taxon>
        <taxon>Candidatus Nanosynbacter</taxon>
    </lineage>
</organism>
<dbReference type="AlphaFoldDB" id="A0AB39JDA4"/>
<gene>
    <name evidence="1" type="ORF">TM074_03260</name>
</gene>
<reference evidence="1" key="1">
    <citation type="submission" date="2024-06" db="EMBL/GenBank/DDBJ databases">
        <authorList>
            <person name="Atkinson C."/>
            <person name="McLean J."/>
            <person name="Gallagher L."/>
            <person name="Bor B."/>
            <person name="Mougous J."/>
        </authorList>
    </citation>
    <scope>NUCLEOTIDE SEQUENCE</scope>
    <source>
        <strain evidence="1">TM7-074</strain>
    </source>
</reference>